<proteinExistence type="inferred from homology"/>
<evidence type="ECO:0000256" key="7">
    <source>
        <dbReference type="ARBA" id="ARBA00034478"/>
    </source>
</evidence>
<keyword evidence="3" id="KW-0808">Transferase</keyword>
<evidence type="ECO:0000313" key="12">
    <source>
        <dbReference type="Proteomes" id="UP000824159"/>
    </source>
</evidence>
<keyword evidence="6" id="KW-0067">ATP-binding</keyword>
<keyword evidence="4" id="KW-0547">Nucleotide-binding</keyword>
<feature type="non-terminal residue" evidence="11">
    <location>
        <position position="1"/>
    </location>
</feature>
<protein>
    <recommendedName>
        <fullName evidence="2">aspartate kinase</fullName>
        <ecNumber evidence="2">2.7.2.4</ecNumber>
    </recommendedName>
</protein>
<dbReference type="InterPro" id="IPR001048">
    <property type="entry name" value="Asp/Glu/Uridylate_kinase"/>
</dbReference>
<dbReference type="EC" id="2.7.2.4" evidence="2"/>
<dbReference type="CDD" id="cd04923">
    <property type="entry name" value="ACT_AK-LysC-DapG-like_2"/>
    <property type="match status" value="1"/>
</dbReference>
<evidence type="ECO:0000256" key="5">
    <source>
        <dbReference type="ARBA" id="ARBA00022777"/>
    </source>
</evidence>
<dbReference type="Pfam" id="PF22468">
    <property type="entry name" value="ACT_9"/>
    <property type="match status" value="1"/>
</dbReference>
<dbReference type="SUPFAM" id="SSF55021">
    <property type="entry name" value="ACT-like"/>
    <property type="match status" value="2"/>
</dbReference>
<comment type="similarity">
    <text evidence="1">Belongs to the aspartokinase family.</text>
</comment>
<dbReference type="SUPFAM" id="SSF53633">
    <property type="entry name" value="Carbamate kinase-like"/>
    <property type="match status" value="1"/>
</dbReference>
<evidence type="ECO:0000256" key="8">
    <source>
        <dbReference type="ARBA" id="ARBA00047872"/>
    </source>
</evidence>
<dbReference type="InterPro" id="IPR045865">
    <property type="entry name" value="ACT-like_dom_sf"/>
</dbReference>
<accession>A0A9D1HC44</accession>
<dbReference type="GO" id="GO:0009089">
    <property type="term" value="P:lysine biosynthetic process via diaminopimelate"/>
    <property type="evidence" value="ECO:0007669"/>
    <property type="project" value="TreeGrafter"/>
</dbReference>
<evidence type="ECO:0000256" key="3">
    <source>
        <dbReference type="ARBA" id="ARBA00022679"/>
    </source>
</evidence>
<reference evidence="11" key="2">
    <citation type="journal article" date="2021" name="PeerJ">
        <title>Extensive microbial diversity within the chicken gut microbiome revealed by metagenomics and culture.</title>
        <authorList>
            <person name="Gilroy R."/>
            <person name="Ravi A."/>
            <person name="Getino M."/>
            <person name="Pursley I."/>
            <person name="Horton D.L."/>
            <person name="Alikhan N.F."/>
            <person name="Baker D."/>
            <person name="Gharbi K."/>
            <person name="Hall N."/>
            <person name="Watson M."/>
            <person name="Adriaenssens E.M."/>
            <person name="Foster-Nyarko E."/>
            <person name="Jarju S."/>
            <person name="Secka A."/>
            <person name="Antonio M."/>
            <person name="Oren A."/>
            <person name="Chaudhuri R.R."/>
            <person name="La Ragione R."/>
            <person name="Hildebrand F."/>
            <person name="Pallen M.J."/>
        </authorList>
    </citation>
    <scope>NUCLEOTIDE SEQUENCE</scope>
    <source>
        <strain evidence="11">CHK176-22527</strain>
    </source>
</reference>
<dbReference type="InterPro" id="IPR054352">
    <property type="entry name" value="ACT_Aspartokinase"/>
</dbReference>
<reference evidence="11" key="1">
    <citation type="submission" date="2020-10" db="EMBL/GenBank/DDBJ databases">
        <authorList>
            <person name="Gilroy R."/>
        </authorList>
    </citation>
    <scope>NUCLEOTIDE SEQUENCE</scope>
    <source>
        <strain evidence="11">CHK176-22527</strain>
    </source>
</reference>
<dbReference type="PANTHER" id="PTHR21499">
    <property type="entry name" value="ASPARTATE KINASE"/>
    <property type="match status" value="1"/>
</dbReference>
<dbReference type="GO" id="GO:0009090">
    <property type="term" value="P:homoserine biosynthetic process"/>
    <property type="evidence" value="ECO:0007669"/>
    <property type="project" value="TreeGrafter"/>
</dbReference>
<evidence type="ECO:0000313" key="11">
    <source>
        <dbReference type="EMBL" id="HIT99301.1"/>
    </source>
</evidence>
<dbReference type="PANTHER" id="PTHR21499:SF3">
    <property type="entry name" value="ASPARTOKINASE"/>
    <property type="match status" value="1"/>
</dbReference>
<dbReference type="Proteomes" id="UP000824159">
    <property type="component" value="Unassembled WGS sequence"/>
</dbReference>
<evidence type="ECO:0000259" key="10">
    <source>
        <dbReference type="Pfam" id="PF22468"/>
    </source>
</evidence>
<organism evidence="11 12">
    <name type="scientific">Candidatus Allocopromorpha excrementavium</name>
    <dbReference type="NCBI Taxonomy" id="2840741"/>
    <lineage>
        <taxon>Bacteria</taxon>
        <taxon>Bacillati</taxon>
        <taxon>Bacillota</taxon>
        <taxon>Clostridia</taxon>
        <taxon>Eubacteriales</taxon>
        <taxon>Eubacteriaceae</taxon>
        <taxon>Eubacteriaceae incertae sedis</taxon>
        <taxon>Candidatus Allocopromorpha</taxon>
    </lineage>
</organism>
<feature type="domain" description="Aspartokinase ACT" evidence="10">
    <location>
        <begin position="199"/>
        <end position="257"/>
    </location>
</feature>
<dbReference type="GO" id="GO:0005524">
    <property type="term" value="F:ATP binding"/>
    <property type="evidence" value="ECO:0007669"/>
    <property type="project" value="UniProtKB-KW"/>
</dbReference>
<dbReference type="GO" id="GO:0004072">
    <property type="term" value="F:aspartate kinase activity"/>
    <property type="evidence" value="ECO:0007669"/>
    <property type="project" value="UniProtKB-EC"/>
</dbReference>
<comment type="caution">
    <text evidence="11">The sequence shown here is derived from an EMBL/GenBank/DDBJ whole genome shotgun (WGS) entry which is preliminary data.</text>
</comment>
<dbReference type="GO" id="GO:0005829">
    <property type="term" value="C:cytosol"/>
    <property type="evidence" value="ECO:0007669"/>
    <property type="project" value="TreeGrafter"/>
</dbReference>
<comment type="pathway">
    <text evidence="7">Amino-acid biosynthesis; L-methionine biosynthesis via de novo pathway.</text>
</comment>
<evidence type="ECO:0000256" key="2">
    <source>
        <dbReference type="ARBA" id="ARBA00013059"/>
    </source>
</evidence>
<dbReference type="EMBL" id="DVLX01000036">
    <property type="protein sequence ID" value="HIT99301.1"/>
    <property type="molecule type" value="Genomic_DNA"/>
</dbReference>
<dbReference type="Gene3D" id="3.40.1160.10">
    <property type="entry name" value="Acetylglutamate kinase-like"/>
    <property type="match status" value="1"/>
</dbReference>
<dbReference type="CDD" id="cd04891">
    <property type="entry name" value="ACT_AK-LysC-DapG-like_1"/>
    <property type="match status" value="1"/>
</dbReference>
<evidence type="ECO:0000256" key="4">
    <source>
        <dbReference type="ARBA" id="ARBA00022741"/>
    </source>
</evidence>
<dbReference type="Gene3D" id="3.30.2130.10">
    <property type="entry name" value="VC0802-like"/>
    <property type="match status" value="1"/>
</dbReference>
<gene>
    <name evidence="11" type="ORF">IAD12_03500</name>
</gene>
<evidence type="ECO:0000259" key="9">
    <source>
        <dbReference type="Pfam" id="PF00696"/>
    </source>
</evidence>
<comment type="catalytic activity">
    <reaction evidence="8">
        <text>L-aspartate + ATP = 4-phospho-L-aspartate + ADP</text>
        <dbReference type="Rhea" id="RHEA:23776"/>
        <dbReference type="ChEBI" id="CHEBI:29991"/>
        <dbReference type="ChEBI" id="CHEBI:30616"/>
        <dbReference type="ChEBI" id="CHEBI:57535"/>
        <dbReference type="ChEBI" id="CHEBI:456216"/>
        <dbReference type="EC" id="2.7.2.4"/>
    </reaction>
</comment>
<evidence type="ECO:0000256" key="6">
    <source>
        <dbReference type="ARBA" id="ARBA00022840"/>
    </source>
</evidence>
<dbReference type="AlphaFoldDB" id="A0A9D1HC44"/>
<name>A0A9D1HC44_9FIRM</name>
<feature type="domain" description="Aspartate/glutamate/uridylate kinase" evidence="9">
    <location>
        <begin position="2"/>
        <end position="78"/>
    </location>
</feature>
<sequence length="259" mass="28647">RSGSDITAVGIAAYFGWDCEIYTTSDCMYTADPQIYDEAKPIRAITYEEMMELTNLGADKVETRAVELAKKYNVKLFLGKSLEEDKSKGTYIVNKEMIVNENLRVEDMPVTGMGIQDEVSIFTLRKVPSDGKAVAECFRILGELEINVDMISQQMAQDGTCTVSFSCDDKQGEVLMTELGNQKAFDSIVVDREKGLAVISLVGVGMATHSGVSGEVFRILAENNVKYYHITTSEISISVTVEMDDKLKAAIALCREFHL</sequence>
<dbReference type="InterPro" id="IPR036393">
    <property type="entry name" value="AceGlu_kinase-like_sf"/>
</dbReference>
<evidence type="ECO:0000256" key="1">
    <source>
        <dbReference type="ARBA" id="ARBA00010122"/>
    </source>
</evidence>
<dbReference type="Pfam" id="PF00696">
    <property type="entry name" value="AA_kinase"/>
    <property type="match status" value="1"/>
</dbReference>
<keyword evidence="5 11" id="KW-0418">Kinase</keyword>